<evidence type="ECO:0000313" key="4">
    <source>
        <dbReference type="Proteomes" id="UP001596997"/>
    </source>
</evidence>
<organism evidence="3 4">
    <name type="scientific">Pseudofulvibacter geojedonensis</name>
    <dbReference type="NCBI Taxonomy" id="1123758"/>
    <lineage>
        <taxon>Bacteria</taxon>
        <taxon>Pseudomonadati</taxon>
        <taxon>Bacteroidota</taxon>
        <taxon>Flavobacteriia</taxon>
        <taxon>Flavobacteriales</taxon>
        <taxon>Flavobacteriaceae</taxon>
        <taxon>Pseudofulvibacter</taxon>
    </lineage>
</organism>
<dbReference type="RefSeq" id="WP_377715956.1">
    <property type="nucleotide sequence ID" value="NZ_JBHTJM010000009.1"/>
</dbReference>
<accession>A0ABW3I3E9</accession>
<proteinExistence type="predicted"/>
<name>A0ABW3I3E9_9FLAO</name>
<dbReference type="EMBL" id="JBHTJM010000009">
    <property type="protein sequence ID" value="MFD0964408.1"/>
    <property type="molecule type" value="Genomic_DNA"/>
</dbReference>
<feature type="domain" description="DUF4377" evidence="2">
    <location>
        <begin position="27"/>
        <end position="99"/>
    </location>
</feature>
<reference evidence="4" key="1">
    <citation type="journal article" date="2019" name="Int. J. Syst. Evol. Microbiol.">
        <title>The Global Catalogue of Microorganisms (GCM) 10K type strain sequencing project: providing services to taxonomists for standard genome sequencing and annotation.</title>
        <authorList>
            <consortium name="The Broad Institute Genomics Platform"/>
            <consortium name="The Broad Institute Genome Sequencing Center for Infectious Disease"/>
            <person name="Wu L."/>
            <person name="Ma J."/>
        </authorList>
    </citation>
    <scope>NUCLEOTIDE SEQUENCE [LARGE SCALE GENOMIC DNA]</scope>
    <source>
        <strain evidence="4">CCUG 62114</strain>
    </source>
</reference>
<evidence type="ECO:0000256" key="1">
    <source>
        <dbReference type="SAM" id="SignalP"/>
    </source>
</evidence>
<comment type="caution">
    <text evidence="3">The sequence shown here is derived from an EMBL/GenBank/DDBJ whole genome shotgun (WGS) entry which is preliminary data.</text>
</comment>
<feature type="signal peptide" evidence="1">
    <location>
        <begin position="1"/>
        <end position="17"/>
    </location>
</feature>
<feature type="chain" id="PRO_5046872697" evidence="1">
    <location>
        <begin position="18"/>
        <end position="246"/>
    </location>
</feature>
<keyword evidence="4" id="KW-1185">Reference proteome</keyword>
<evidence type="ECO:0000313" key="3">
    <source>
        <dbReference type="EMBL" id="MFD0964408.1"/>
    </source>
</evidence>
<dbReference type="Proteomes" id="UP001596997">
    <property type="component" value="Unassembled WGS sequence"/>
</dbReference>
<dbReference type="PROSITE" id="PS51257">
    <property type="entry name" value="PROKAR_LIPOPROTEIN"/>
    <property type="match status" value="1"/>
</dbReference>
<keyword evidence="1" id="KW-0732">Signal</keyword>
<protein>
    <submittedName>
        <fullName evidence="3">DUF4377 domain-containing protein</fullName>
    </submittedName>
</protein>
<sequence>MKKVVFILTLFSFMLMACKETKTVILKSNLVDCQGEGTQKCMQYKIKGEDNWQLFYGEIEGFTYEEGYNYELEVDIEKIDNPPADGSNLKYTLRKVLKKERDTQMALNITENIKKLNNNEQTDIMPLVVYDSSTRGFYMNLTVYNGGYITYTKQRNVRPLRYDVSKEDIADLKKIISTIDLKEISLLESPTNKRRFDGAPHTHVKVYQGKEEFKSSTFDGGHPPVELEALVNKMLSLQPKKQKNDD</sequence>
<evidence type="ECO:0000259" key="2">
    <source>
        <dbReference type="Pfam" id="PF14302"/>
    </source>
</evidence>
<dbReference type="Pfam" id="PF14302">
    <property type="entry name" value="DUF4377"/>
    <property type="match status" value="1"/>
</dbReference>
<dbReference type="InterPro" id="IPR025485">
    <property type="entry name" value="DUF4377"/>
</dbReference>
<gene>
    <name evidence="3" type="ORF">ACFQ1O_10370</name>
</gene>